<dbReference type="Proteomes" id="UP000789901">
    <property type="component" value="Unassembled WGS sequence"/>
</dbReference>
<keyword evidence="2" id="KW-1185">Reference proteome</keyword>
<gene>
    <name evidence="1" type="ORF">GMARGA_LOCUS46307</name>
</gene>
<organism evidence="1 2">
    <name type="scientific">Gigaspora margarita</name>
    <dbReference type="NCBI Taxonomy" id="4874"/>
    <lineage>
        <taxon>Eukaryota</taxon>
        <taxon>Fungi</taxon>
        <taxon>Fungi incertae sedis</taxon>
        <taxon>Mucoromycota</taxon>
        <taxon>Glomeromycotina</taxon>
        <taxon>Glomeromycetes</taxon>
        <taxon>Diversisporales</taxon>
        <taxon>Gigasporaceae</taxon>
        <taxon>Gigaspora</taxon>
    </lineage>
</organism>
<accession>A0ABN7XT41</accession>
<feature type="non-terminal residue" evidence="1">
    <location>
        <position position="115"/>
    </location>
</feature>
<comment type="caution">
    <text evidence="1">The sequence shown here is derived from an EMBL/GenBank/DDBJ whole genome shotgun (WGS) entry which is preliminary data.</text>
</comment>
<reference evidence="1 2" key="1">
    <citation type="submission" date="2021-06" db="EMBL/GenBank/DDBJ databases">
        <authorList>
            <person name="Kallberg Y."/>
            <person name="Tangrot J."/>
            <person name="Rosling A."/>
        </authorList>
    </citation>
    <scope>NUCLEOTIDE SEQUENCE [LARGE SCALE GENOMIC DNA]</scope>
    <source>
        <strain evidence="1 2">120-4 pot B 10/14</strain>
    </source>
</reference>
<name>A0ABN7XT41_GIGMA</name>
<feature type="non-terminal residue" evidence="1">
    <location>
        <position position="1"/>
    </location>
</feature>
<proteinExistence type="predicted"/>
<evidence type="ECO:0000313" key="1">
    <source>
        <dbReference type="EMBL" id="CAG8857488.1"/>
    </source>
</evidence>
<protein>
    <submittedName>
        <fullName evidence="1">9716_t:CDS:1</fullName>
    </submittedName>
</protein>
<dbReference type="EMBL" id="CAJVQB010171560">
    <property type="protein sequence ID" value="CAG8857488.1"/>
    <property type="molecule type" value="Genomic_DNA"/>
</dbReference>
<evidence type="ECO:0000313" key="2">
    <source>
        <dbReference type="Proteomes" id="UP000789901"/>
    </source>
</evidence>
<sequence length="115" mass="12586">DVPSTVVGTSGASTQSSNVTEIAENVLSLQKERSISSGKVNLLQYGDSEPTRILFQGENVHDLIRAVKKKLSPDFDDVSLDCITIRRHGEEIGLCPGLVVDRSFINDYETPLQII</sequence>